<name>A0A1F2UN12_9ACTN</name>
<protein>
    <recommendedName>
        <fullName evidence="4">DUF4013 domain-containing protein</fullName>
    </recommendedName>
</protein>
<dbReference type="InterPro" id="IPR025098">
    <property type="entry name" value="DUF4013"/>
</dbReference>
<accession>A0A1F2UN12</accession>
<proteinExistence type="predicted"/>
<gene>
    <name evidence="2" type="ORF">A2074_03575</name>
</gene>
<reference evidence="2 3" key="1">
    <citation type="journal article" date="2016" name="Nat. Commun.">
        <title>Thousands of microbial genomes shed light on interconnected biogeochemical processes in an aquifer system.</title>
        <authorList>
            <person name="Anantharaman K."/>
            <person name="Brown C.T."/>
            <person name="Hug L.A."/>
            <person name="Sharon I."/>
            <person name="Castelle C.J."/>
            <person name="Probst A.J."/>
            <person name="Thomas B.C."/>
            <person name="Singh A."/>
            <person name="Wilkins M.J."/>
            <person name="Karaoz U."/>
            <person name="Brodie E.L."/>
            <person name="Williams K.H."/>
            <person name="Hubbard S.S."/>
            <person name="Banfield J.F."/>
        </authorList>
    </citation>
    <scope>NUCLEOTIDE SEQUENCE [LARGE SCALE GENOMIC DNA]</scope>
</reference>
<dbReference type="Pfam" id="PF13197">
    <property type="entry name" value="DUF4013"/>
    <property type="match status" value="1"/>
</dbReference>
<feature type="transmembrane region" description="Helical" evidence="1">
    <location>
        <begin position="98"/>
        <end position="118"/>
    </location>
</feature>
<evidence type="ECO:0008006" key="4">
    <source>
        <dbReference type="Google" id="ProtNLM"/>
    </source>
</evidence>
<evidence type="ECO:0000256" key="1">
    <source>
        <dbReference type="SAM" id="Phobius"/>
    </source>
</evidence>
<keyword evidence="1" id="KW-1133">Transmembrane helix</keyword>
<feature type="transmembrane region" description="Helical" evidence="1">
    <location>
        <begin position="20"/>
        <end position="44"/>
    </location>
</feature>
<dbReference type="Proteomes" id="UP000178086">
    <property type="component" value="Unassembled WGS sequence"/>
</dbReference>
<keyword evidence="1" id="KW-0812">Transmembrane</keyword>
<keyword evidence="1" id="KW-0472">Membrane</keyword>
<organism evidence="2 3">
    <name type="scientific">Candidatus Aquicultor primus</name>
    <dbReference type="NCBI Taxonomy" id="1797195"/>
    <lineage>
        <taxon>Bacteria</taxon>
        <taxon>Bacillati</taxon>
        <taxon>Actinomycetota</taxon>
        <taxon>Candidatus Aquicultoria</taxon>
        <taxon>Candidatus Aquicultorales</taxon>
        <taxon>Candidatus Aquicultoraceae</taxon>
        <taxon>Candidatus Aquicultor</taxon>
    </lineage>
</organism>
<evidence type="ECO:0000313" key="3">
    <source>
        <dbReference type="Proteomes" id="UP000178086"/>
    </source>
</evidence>
<sequence length="207" mass="22598">MNYSQAFSYVLQDPNWLKKVLIGGLLTLFSFLLIPAVPLMGYYVRVLQNVARGVDPVLPEWDDWNGFFTTGIKALIVALAYGLVVAIIVGIIQSISSALGSIFNILYYFVVPVVMMQFSRNEEIGDAFKFNDMIELAKANPSDYVVSVLLAFVASLFALVGLIGLLIGAAFTFFYAMLVNAGIFGQYLRLYGGEAPSENLSPATPPA</sequence>
<feature type="transmembrane region" description="Helical" evidence="1">
    <location>
        <begin position="64"/>
        <end position="91"/>
    </location>
</feature>
<comment type="caution">
    <text evidence="2">The sequence shown here is derived from an EMBL/GenBank/DDBJ whole genome shotgun (WGS) entry which is preliminary data.</text>
</comment>
<evidence type="ECO:0000313" key="2">
    <source>
        <dbReference type="EMBL" id="OFW32436.1"/>
    </source>
</evidence>
<feature type="transmembrane region" description="Helical" evidence="1">
    <location>
        <begin position="148"/>
        <end position="179"/>
    </location>
</feature>
<dbReference type="AlphaFoldDB" id="A0A1F2UN12"/>
<dbReference type="EMBL" id="MELI01000095">
    <property type="protein sequence ID" value="OFW32436.1"/>
    <property type="molecule type" value="Genomic_DNA"/>
</dbReference>